<evidence type="ECO:0000313" key="4">
    <source>
        <dbReference type="Proteomes" id="UP000055060"/>
    </source>
</evidence>
<feature type="domain" description="Glycosyl transferase family 1" evidence="1">
    <location>
        <begin position="180"/>
        <end position="345"/>
    </location>
</feature>
<dbReference type="OrthoDB" id="9806653at2"/>
<dbReference type="InterPro" id="IPR028098">
    <property type="entry name" value="Glyco_trans_4-like_N"/>
</dbReference>
<dbReference type="Proteomes" id="UP000055060">
    <property type="component" value="Unassembled WGS sequence"/>
</dbReference>
<dbReference type="Pfam" id="PF00534">
    <property type="entry name" value="Glycos_transf_1"/>
    <property type="match status" value="1"/>
</dbReference>
<dbReference type="SUPFAM" id="SSF53756">
    <property type="entry name" value="UDP-Glycosyltransferase/glycogen phosphorylase"/>
    <property type="match status" value="1"/>
</dbReference>
<dbReference type="PANTHER" id="PTHR12526">
    <property type="entry name" value="GLYCOSYLTRANSFERASE"/>
    <property type="match status" value="1"/>
</dbReference>
<dbReference type="EMBL" id="DF967972">
    <property type="protein sequence ID" value="GAP14502.1"/>
    <property type="molecule type" value="Genomic_DNA"/>
</dbReference>
<keyword evidence="4" id="KW-1185">Reference proteome</keyword>
<evidence type="ECO:0000259" key="2">
    <source>
        <dbReference type="Pfam" id="PF13439"/>
    </source>
</evidence>
<reference evidence="3" key="1">
    <citation type="submission" date="2015-07" db="EMBL/GenBank/DDBJ databases">
        <title>Draft Genome Sequences of Anaerolinea thermolimosa IMO-1, Bellilinea caldifistulae GOMI-1, Leptolinea tardivitalis YMTK-2, Levilinea saccharolytica KIBI-1,Longilinea arvoryzae KOME-1, Previously Described as Members of the Anaerolineaceae (Chloroflexi).</title>
        <authorList>
            <person name="Sekiguchi Y."/>
            <person name="Ohashi A."/>
            <person name="Matsuura N."/>
            <person name="Tourlousse M.D."/>
        </authorList>
    </citation>
    <scope>NUCLEOTIDE SEQUENCE [LARGE SCALE GENOMIC DNA]</scope>
    <source>
        <strain evidence="3">KOME-1</strain>
    </source>
</reference>
<protein>
    <submittedName>
        <fullName evidence="3">Glycosyltransferase</fullName>
    </submittedName>
</protein>
<feature type="domain" description="Glycosyltransferase subfamily 4-like N-terminal" evidence="2">
    <location>
        <begin position="14"/>
        <end position="170"/>
    </location>
</feature>
<keyword evidence="3" id="KW-0808">Transferase</keyword>
<dbReference type="InterPro" id="IPR001296">
    <property type="entry name" value="Glyco_trans_1"/>
</dbReference>
<dbReference type="GO" id="GO:0016757">
    <property type="term" value="F:glycosyltransferase activity"/>
    <property type="evidence" value="ECO:0007669"/>
    <property type="project" value="InterPro"/>
</dbReference>
<dbReference type="STRING" id="360412.LARV_02273"/>
<dbReference type="Gene3D" id="3.40.50.2000">
    <property type="entry name" value="Glycogen Phosphorylase B"/>
    <property type="match status" value="2"/>
</dbReference>
<dbReference type="AlphaFoldDB" id="A0A0S7BJ68"/>
<evidence type="ECO:0000259" key="1">
    <source>
        <dbReference type="Pfam" id="PF00534"/>
    </source>
</evidence>
<dbReference type="RefSeq" id="WP_075073755.1">
    <property type="nucleotide sequence ID" value="NZ_DF967972.1"/>
</dbReference>
<evidence type="ECO:0000313" key="3">
    <source>
        <dbReference type="EMBL" id="GAP14502.1"/>
    </source>
</evidence>
<proteinExistence type="predicted"/>
<accession>A0A0S7BJ68</accession>
<sequence length="371" mass="40714">MIGRITHVIDSLAIGGAQKLLVTFAHEAQRRSLRCEVICLSSPSGSAVEAELAAAGVTLTYFPARRLLDLGRLRRLAQYFRQSKPDVIQTHLTYANIVGGLAGYGAGIPVAATLHSAGNDRRYSRVRAILESWVLRWLDRVVIAVGGQTEQAHRRRLGNQTMRVVYNAVEEPAGMTESERQAIRGQWLKDPESVILISAGRFSTVKAYDDLIRAFAIVHAANPHTLLLLAGDGVMRADWEELAIELEVSRAVVFLGRRNDVPRLLRASDLYASSSVVEGTPLSVMEAMAAGLPVVATDVGDLHTLLNSECGVLVPPREPERLAAEITRLAADRPGRQRMGERARDFAASHFGCAAWFQELLAIYTEMQETR</sequence>
<gene>
    <name evidence="3" type="ORF">LARV_02273</name>
</gene>
<dbReference type="PANTHER" id="PTHR12526:SF630">
    <property type="entry name" value="GLYCOSYLTRANSFERASE"/>
    <property type="match status" value="1"/>
</dbReference>
<name>A0A0S7BJ68_9CHLR</name>
<dbReference type="Pfam" id="PF13439">
    <property type="entry name" value="Glyco_transf_4"/>
    <property type="match status" value="1"/>
</dbReference>
<organism evidence="3">
    <name type="scientific">Longilinea arvoryzae</name>
    <dbReference type="NCBI Taxonomy" id="360412"/>
    <lineage>
        <taxon>Bacteria</taxon>
        <taxon>Bacillati</taxon>
        <taxon>Chloroflexota</taxon>
        <taxon>Anaerolineae</taxon>
        <taxon>Anaerolineales</taxon>
        <taxon>Anaerolineaceae</taxon>
        <taxon>Longilinea</taxon>
    </lineage>
</organism>